<proteinExistence type="predicted"/>
<reference evidence="1" key="1">
    <citation type="submission" date="2020-10" db="EMBL/GenBank/DDBJ databases">
        <authorList>
            <person name="Gilroy R."/>
        </authorList>
    </citation>
    <scope>NUCLEOTIDE SEQUENCE</scope>
    <source>
        <strain evidence="1">CHK184-25365</strain>
    </source>
</reference>
<evidence type="ECO:0000313" key="2">
    <source>
        <dbReference type="Proteomes" id="UP000886749"/>
    </source>
</evidence>
<dbReference type="InterPro" id="IPR020378">
    <property type="entry name" value="DUF4186"/>
</dbReference>
<reference evidence="1" key="2">
    <citation type="journal article" date="2021" name="PeerJ">
        <title>Extensive microbial diversity within the chicken gut microbiome revealed by metagenomics and culture.</title>
        <authorList>
            <person name="Gilroy R."/>
            <person name="Ravi A."/>
            <person name="Getino M."/>
            <person name="Pursley I."/>
            <person name="Horton D.L."/>
            <person name="Alikhan N.F."/>
            <person name="Baker D."/>
            <person name="Gharbi K."/>
            <person name="Hall N."/>
            <person name="Watson M."/>
            <person name="Adriaenssens E.M."/>
            <person name="Foster-Nyarko E."/>
            <person name="Jarju S."/>
            <person name="Secka A."/>
            <person name="Antonio M."/>
            <person name="Oren A."/>
            <person name="Chaudhuri R.R."/>
            <person name="La Ragione R."/>
            <person name="Hildebrand F."/>
            <person name="Pallen M.J."/>
        </authorList>
    </citation>
    <scope>NUCLEOTIDE SEQUENCE</scope>
    <source>
        <strain evidence="1">CHK184-25365</strain>
    </source>
</reference>
<dbReference type="InterPro" id="IPR011101">
    <property type="entry name" value="DUF5131"/>
</dbReference>
<dbReference type="EMBL" id="DVGY01000011">
    <property type="protein sequence ID" value="HIR40287.1"/>
    <property type="molecule type" value="Genomic_DNA"/>
</dbReference>
<comment type="caution">
    <text evidence="1">The sequence shown here is derived from an EMBL/GenBank/DDBJ whole genome shotgun (WGS) entry which is preliminary data.</text>
</comment>
<accession>A0A9D1AHH1</accession>
<gene>
    <name evidence="1" type="ORF">IAB36_00450</name>
</gene>
<dbReference type="Pfam" id="PF13811">
    <property type="entry name" value="DUF4186"/>
    <property type="match status" value="1"/>
</dbReference>
<protein>
    <submittedName>
        <fullName evidence="1">DUF5131 family protein</fullName>
    </submittedName>
</protein>
<dbReference type="Proteomes" id="UP000886749">
    <property type="component" value="Unassembled WGS sequence"/>
</dbReference>
<evidence type="ECO:0000313" key="1">
    <source>
        <dbReference type="EMBL" id="HIR40287.1"/>
    </source>
</evidence>
<organism evidence="1 2">
    <name type="scientific">Candidatus Egerieicola pullicola</name>
    <dbReference type="NCBI Taxonomy" id="2840775"/>
    <lineage>
        <taxon>Bacteria</taxon>
        <taxon>Bacillati</taxon>
        <taxon>Bacillota</taxon>
        <taxon>Clostridia</taxon>
        <taxon>Eubacteriales</taxon>
        <taxon>Oscillospiraceae</taxon>
        <taxon>Oscillospiraceae incertae sedis</taxon>
        <taxon>Candidatus Egerieicola</taxon>
    </lineage>
</organism>
<name>A0A9D1AHH1_9FIRM</name>
<dbReference type="AlphaFoldDB" id="A0A9D1AHH1"/>
<sequence length="369" mass="43045">MAIWNPWHGCKKYSPGCANCYVYRRDNQFDRDSSQIKQTASFSLPLQKDRQGYYRLTAGENPIYTCMTSDFFLEEADIWRPQAWDMMRQRQDLKFVIITKRIHRFSVGLPQDWGEGYPNVTVVCTCENQQTADQRLPVFLSLPIRHREIIHEPMLEEIQIRPYLETGNIQQVTCGGESGEGARLCRYEWIRSTRQQCVDCGVAFSFHQTGAVFYKDGRTYRIPRQLQQSQAKKAGLDYRPPRLPKTTEQMEELFQRLAASEFRSRFSLTPALKQYVLEKGEDTLRRHAKELIRTRLAPAYPKNDGKQTPMKNHPVFVAQHATACCCRGCLEKWYGIPKGRPLTQQEQDIIVEILWEWIRRKAGPAEEIP</sequence>
<dbReference type="Pfam" id="PF07505">
    <property type="entry name" value="DUF5131"/>
    <property type="match status" value="1"/>
</dbReference>